<evidence type="ECO:0008006" key="5">
    <source>
        <dbReference type="Google" id="ProtNLM"/>
    </source>
</evidence>
<dbReference type="InterPro" id="IPR022002">
    <property type="entry name" value="ChsH2_Znr"/>
</dbReference>
<dbReference type="InterPro" id="IPR052513">
    <property type="entry name" value="Thioester_dehydratase-like"/>
</dbReference>
<protein>
    <recommendedName>
        <fullName evidence="5">DUF35 domain-containing protein</fullName>
    </recommendedName>
</protein>
<evidence type="ECO:0000259" key="2">
    <source>
        <dbReference type="Pfam" id="PF12172"/>
    </source>
</evidence>
<evidence type="ECO:0000313" key="3">
    <source>
        <dbReference type="EMBL" id="SEG63530.1"/>
    </source>
</evidence>
<evidence type="ECO:0000313" key="4">
    <source>
        <dbReference type="Proteomes" id="UP000236743"/>
    </source>
</evidence>
<evidence type="ECO:0000259" key="1">
    <source>
        <dbReference type="Pfam" id="PF01796"/>
    </source>
</evidence>
<proteinExistence type="predicted"/>
<dbReference type="InterPro" id="IPR002878">
    <property type="entry name" value="ChsH2_C"/>
</dbReference>
<name>A0A1H6BSA7_9HYPH</name>
<sequence length="132" mass="14441">MTALSSPITDIVSDPFWLATQAGKLMIQRCPVTGRHQWYPRAHSIYAPEATPEWVEASGRGTVFSFSTIHRGNGPIDAPYTCALIMLEEGVLMLSRLDGIAEAELQVGMPVAVAFSPLPDGISLPVFRRRET</sequence>
<reference evidence="3 4" key="1">
    <citation type="submission" date="2016-10" db="EMBL/GenBank/DDBJ databases">
        <authorList>
            <person name="de Groot N.N."/>
        </authorList>
    </citation>
    <scope>NUCLEOTIDE SEQUENCE [LARGE SCALE GENOMIC DNA]</scope>
    <source>
        <strain evidence="3 4">DSM 26656</strain>
    </source>
</reference>
<dbReference type="AlphaFoldDB" id="A0A1H6BSA7"/>
<dbReference type="EMBL" id="FNUY01000008">
    <property type="protein sequence ID" value="SEG63530.1"/>
    <property type="molecule type" value="Genomic_DNA"/>
</dbReference>
<dbReference type="SUPFAM" id="SSF50249">
    <property type="entry name" value="Nucleic acid-binding proteins"/>
    <property type="match status" value="1"/>
</dbReference>
<feature type="domain" description="ChsH2 rubredoxin-like zinc ribbon" evidence="2">
    <location>
        <begin position="19"/>
        <end position="43"/>
    </location>
</feature>
<accession>A0A1H6BSA7</accession>
<dbReference type="OrthoDB" id="7595207at2"/>
<organism evidence="3 4">
    <name type="scientific">Bosea lathyri</name>
    <dbReference type="NCBI Taxonomy" id="1036778"/>
    <lineage>
        <taxon>Bacteria</taxon>
        <taxon>Pseudomonadati</taxon>
        <taxon>Pseudomonadota</taxon>
        <taxon>Alphaproteobacteria</taxon>
        <taxon>Hyphomicrobiales</taxon>
        <taxon>Boseaceae</taxon>
        <taxon>Bosea</taxon>
    </lineage>
</organism>
<dbReference type="PANTHER" id="PTHR34075:SF5">
    <property type="entry name" value="BLR3430 PROTEIN"/>
    <property type="match status" value="1"/>
</dbReference>
<dbReference type="Pfam" id="PF12172">
    <property type="entry name" value="zf-ChsH2"/>
    <property type="match status" value="1"/>
</dbReference>
<dbReference type="InterPro" id="IPR012340">
    <property type="entry name" value="NA-bd_OB-fold"/>
</dbReference>
<gene>
    <name evidence="3" type="ORF">SAMN04488115_10810</name>
</gene>
<dbReference type="Pfam" id="PF01796">
    <property type="entry name" value="OB_ChsH2_C"/>
    <property type="match status" value="1"/>
</dbReference>
<feature type="domain" description="ChsH2 C-terminal OB-fold" evidence="1">
    <location>
        <begin position="54"/>
        <end position="115"/>
    </location>
</feature>
<dbReference type="Proteomes" id="UP000236743">
    <property type="component" value="Unassembled WGS sequence"/>
</dbReference>
<dbReference type="RefSeq" id="WP_103873982.1">
    <property type="nucleotide sequence ID" value="NZ_FNUY01000008.1"/>
</dbReference>
<keyword evidence="4" id="KW-1185">Reference proteome</keyword>
<dbReference type="PANTHER" id="PTHR34075">
    <property type="entry name" value="BLR3430 PROTEIN"/>
    <property type="match status" value="1"/>
</dbReference>